<gene>
    <name evidence="12" type="ORF">WOLCODRAFT_117962</name>
</gene>
<evidence type="ECO:0000256" key="8">
    <source>
        <dbReference type="ARBA" id="ARBA00023136"/>
    </source>
</evidence>
<dbReference type="Proteomes" id="UP000218811">
    <property type="component" value="Unassembled WGS sequence"/>
</dbReference>
<sequence>MADPYISRRVAGASYRPNNIMSPGLKRARAPFLMRNIITGGVLVAFTASVWAYSISAVKQDEFADVDEEARALARAREQSLVEHEAERRAAEDAAEGAAVPAAPATSTVQPAQRAPSIASVSTAGRGVLPALLDSRFPRLLDPSTKTLVWGAPSVDSIGKLWDGTRRQP</sequence>
<evidence type="ECO:0000313" key="12">
    <source>
        <dbReference type="EMBL" id="PCH40935.1"/>
    </source>
</evidence>
<feature type="region of interest" description="Disordered" evidence="10">
    <location>
        <begin position="83"/>
        <end position="116"/>
    </location>
</feature>
<organism evidence="12 13">
    <name type="scientific">Wolfiporia cocos (strain MD-104)</name>
    <name type="common">Brown rot fungus</name>
    <dbReference type="NCBI Taxonomy" id="742152"/>
    <lineage>
        <taxon>Eukaryota</taxon>
        <taxon>Fungi</taxon>
        <taxon>Dikarya</taxon>
        <taxon>Basidiomycota</taxon>
        <taxon>Agaricomycotina</taxon>
        <taxon>Agaricomycetes</taxon>
        <taxon>Polyporales</taxon>
        <taxon>Phaeolaceae</taxon>
        <taxon>Wolfiporia</taxon>
    </lineage>
</organism>
<feature type="domain" description="Cytochrome c oxidase assembly factor 3 mitochondrial coiled-coil" evidence="11">
    <location>
        <begin position="24"/>
        <end position="70"/>
    </location>
</feature>
<dbReference type="AlphaFoldDB" id="A0A2H3JHA0"/>
<keyword evidence="9" id="KW-0999">Mitochondrion inner membrane</keyword>
<dbReference type="STRING" id="742152.A0A2H3JHA0"/>
<feature type="compositionally biased region" description="Low complexity" evidence="10">
    <location>
        <begin position="96"/>
        <end position="105"/>
    </location>
</feature>
<evidence type="ECO:0000256" key="2">
    <source>
        <dbReference type="ARBA" id="ARBA00004304"/>
    </source>
</evidence>
<dbReference type="Pfam" id="PF09813">
    <property type="entry name" value="Coa3_cc"/>
    <property type="match status" value="1"/>
</dbReference>
<comment type="function">
    <text evidence="1 9">Required for assembly of cytochrome c oxidase (complex IV).</text>
</comment>
<evidence type="ECO:0000256" key="10">
    <source>
        <dbReference type="SAM" id="MobiDB-lite"/>
    </source>
</evidence>
<evidence type="ECO:0000256" key="7">
    <source>
        <dbReference type="ARBA" id="ARBA00023128"/>
    </source>
</evidence>
<keyword evidence="7 9" id="KW-0496">Mitochondrion</keyword>
<comment type="subunit">
    <text evidence="4 9">Component of 250-400 kDa complexes called cytochrome oxidase assembly intermediates or COA complexes.</text>
</comment>
<proteinExistence type="inferred from homology"/>
<dbReference type="InterPro" id="IPR041752">
    <property type="entry name" value="Coa3"/>
</dbReference>
<evidence type="ECO:0000256" key="3">
    <source>
        <dbReference type="ARBA" id="ARBA00007035"/>
    </source>
</evidence>
<keyword evidence="8 9" id="KW-0472">Membrane</keyword>
<evidence type="ECO:0000256" key="9">
    <source>
        <dbReference type="RuleBase" id="RU367056"/>
    </source>
</evidence>
<feature type="transmembrane region" description="Helical" evidence="9">
    <location>
        <begin position="32"/>
        <end position="53"/>
    </location>
</feature>
<evidence type="ECO:0000256" key="1">
    <source>
        <dbReference type="ARBA" id="ARBA00003064"/>
    </source>
</evidence>
<dbReference type="OMA" id="FRTANFI"/>
<keyword evidence="5 9" id="KW-0812">Transmembrane</keyword>
<keyword evidence="13" id="KW-1185">Reference proteome</keyword>
<name>A0A2H3JHA0_WOLCO</name>
<feature type="compositionally biased region" description="Basic and acidic residues" evidence="10">
    <location>
        <begin position="83"/>
        <end position="92"/>
    </location>
</feature>
<dbReference type="PANTHER" id="PTHR15642:SF3">
    <property type="entry name" value="CYTOCHROME C OXIDASE ASSEMBLY FACTOR 3 HOMOLOG, MITOCHONDRIAL"/>
    <property type="match status" value="1"/>
</dbReference>
<dbReference type="GO" id="GO:0033617">
    <property type="term" value="P:mitochondrial respiratory chain complex IV assembly"/>
    <property type="evidence" value="ECO:0007669"/>
    <property type="project" value="UniProtKB-UniRule"/>
</dbReference>
<dbReference type="OrthoDB" id="10018333at2759"/>
<keyword evidence="6 9" id="KW-1133">Transmembrane helix</keyword>
<evidence type="ECO:0000313" key="13">
    <source>
        <dbReference type="Proteomes" id="UP000218811"/>
    </source>
</evidence>
<dbReference type="PANTHER" id="PTHR15642">
    <property type="entry name" value="CYTOCHROME C OXIDASE ASSEMBLY FACTOR 3, MITOCHONDRIAL"/>
    <property type="match status" value="1"/>
</dbReference>
<evidence type="ECO:0000256" key="6">
    <source>
        <dbReference type="ARBA" id="ARBA00022989"/>
    </source>
</evidence>
<accession>A0A2H3JHA0</accession>
<dbReference type="GO" id="GO:0005743">
    <property type="term" value="C:mitochondrial inner membrane"/>
    <property type="evidence" value="ECO:0007669"/>
    <property type="project" value="UniProtKB-UniRule"/>
</dbReference>
<reference evidence="12 13" key="1">
    <citation type="journal article" date="2012" name="Science">
        <title>The Paleozoic origin of enzymatic lignin decomposition reconstructed from 31 fungal genomes.</title>
        <authorList>
            <person name="Floudas D."/>
            <person name="Binder M."/>
            <person name="Riley R."/>
            <person name="Barry K."/>
            <person name="Blanchette R.A."/>
            <person name="Henrissat B."/>
            <person name="Martinez A.T."/>
            <person name="Otillar R."/>
            <person name="Spatafora J.W."/>
            <person name="Yadav J.S."/>
            <person name="Aerts A."/>
            <person name="Benoit I."/>
            <person name="Boyd A."/>
            <person name="Carlson A."/>
            <person name="Copeland A."/>
            <person name="Coutinho P.M."/>
            <person name="de Vries R.P."/>
            <person name="Ferreira P."/>
            <person name="Findley K."/>
            <person name="Foster B."/>
            <person name="Gaskell J."/>
            <person name="Glotzer D."/>
            <person name="Gorecki P."/>
            <person name="Heitman J."/>
            <person name="Hesse C."/>
            <person name="Hori C."/>
            <person name="Igarashi K."/>
            <person name="Jurgens J.A."/>
            <person name="Kallen N."/>
            <person name="Kersten P."/>
            <person name="Kohler A."/>
            <person name="Kuees U."/>
            <person name="Kumar T.K.A."/>
            <person name="Kuo A."/>
            <person name="LaButti K."/>
            <person name="Larrondo L.F."/>
            <person name="Lindquist E."/>
            <person name="Ling A."/>
            <person name="Lombard V."/>
            <person name="Lucas S."/>
            <person name="Lundell T."/>
            <person name="Martin R."/>
            <person name="McLaughlin D.J."/>
            <person name="Morgenstern I."/>
            <person name="Morin E."/>
            <person name="Murat C."/>
            <person name="Nagy L.G."/>
            <person name="Nolan M."/>
            <person name="Ohm R.A."/>
            <person name="Patyshakuliyeva A."/>
            <person name="Rokas A."/>
            <person name="Ruiz-Duenas F.J."/>
            <person name="Sabat G."/>
            <person name="Salamov A."/>
            <person name="Samejima M."/>
            <person name="Schmutz J."/>
            <person name="Slot J.C."/>
            <person name="St John F."/>
            <person name="Stenlid J."/>
            <person name="Sun H."/>
            <person name="Sun S."/>
            <person name="Syed K."/>
            <person name="Tsang A."/>
            <person name="Wiebenga A."/>
            <person name="Young D."/>
            <person name="Pisabarro A."/>
            <person name="Eastwood D.C."/>
            <person name="Martin F."/>
            <person name="Cullen D."/>
            <person name="Grigoriev I.V."/>
            <person name="Hibbett D.S."/>
        </authorList>
    </citation>
    <scope>NUCLEOTIDE SEQUENCE [LARGE SCALE GENOMIC DNA]</scope>
    <source>
        <strain evidence="12 13">MD-104</strain>
    </source>
</reference>
<evidence type="ECO:0000256" key="4">
    <source>
        <dbReference type="ARBA" id="ARBA00011351"/>
    </source>
</evidence>
<comment type="similarity">
    <text evidence="3 9">Belongs to the COA3 family.</text>
</comment>
<protein>
    <recommendedName>
        <fullName evidence="9">Cytochrome c oxidase assembly factor 3</fullName>
    </recommendedName>
</protein>
<evidence type="ECO:0000256" key="5">
    <source>
        <dbReference type="ARBA" id="ARBA00022692"/>
    </source>
</evidence>
<dbReference type="InterPro" id="IPR018628">
    <property type="entry name" value="Coa3_CC"/>
</dbReference>
<comment type="subcellular location">
    <subcellularLocation>
        <location evidence="2">Mitochondrion membrane</location>
        <topology evidence="2">Single-pass membrane protein</topology>
    </subcellularLocation>
</comment>
<evidence type="ECO:0000259" key="11">
    <source>
        <dbReference type="Pfam" id="PF09813"/>
    </source>
</evidence>
<dbReference type="EMBL" id="KB468113">
    <property type="protein sequence ID" value="PCH40935.1"/>
    <property type="molecule type" value="Genomic_DNA"/>
</dbReference>